<keyword evidence="2" id="KW-1185">Reference proteome</keyword>
<dbReference type="Proteomes" id="UP000064967">
    <property type="component" value="Chromosome"/>
</dbReference>
<dbReference type="AlphaFoldDB" id="A0A0K1PN31"/>
<dbReference type="STRING" id="1391654.AKJ09_01614"/>
<name>A0A0K1PN31_9BACT</name>
<protein>
    <submittedName>
        <fullName evidence="1">Uncharacterized protein</fullName>
    </submittedName>
</protein>
<dbReference type="KEGG" id="llu:AKJ09_01614"/>
<accession>A0A0K1PN31</accession>
<gene>
    <name evidence="1" type="ORF">AKJ09_01614</name>
</gene>
<proteinExistence type="predicted"/>
<dbReference type="EMBL" id="CP012333">
    <property type="protein sequence ID" value="AKU94950.1"/>
    <property type="molecule type" value="Genomic_DNA"/>
</dbReference>
<sequence>MPTYEGRWDYRVSSSRREPWEEELAEHDRARWLSLRRRSPQCVAE</sequence>
<evidence type="ECO:0000313" key="1">
    <source>
        <dbReference type="EMBL" id="AKU94950.1"/>
    </source>
</evidence>
<evidence type="ECO:0000313" key="2">
    <source>
        <dbReference type="Proteomes" id="UP000064967"/>
    </source>
</evidence>
<reference evidence="1 2" key="1">
    <citation type="submission" date="2015-08" db="EMBL/GenBank/DDBJ databases">
        <authorList>
            <person name="Babu N.S."/>
            <person name="Beckwith C.J."/>
            <person name="Beseler K.G."/>
            <person name="Brison A."/>
            <person name="Carone J.V."/>
            <person name="Caskin T.P."/>
            <person name="Diamond M."/>
            <person name="Durham M.E."/>
            <person name="Foxe J.M."/>
            <person name="Go M."/>
            <person name="Henderson B.A."/>
            <person name="Jones I.B."/>
            <person name="McGettigan J.A."/>
            <person name="Micheletti S.J."/>
            <person name="Nasrallah M.E."/>
            <person name="Ortiz D."/>
            <person name="Piller C.R."/>
            <person name="Privatt S.R."/>
            <person name="Schneider S.L."/>
            <person name="Sharp S."/>
            <person name="Smith T.C."/>
            <person name="Stanton J.D."/>
            <person name="Ullery H.E."/>
            <person name="Wilson R.J."/>
            <person name="Serrano M.G."/>
            <person name="Buck G."/>
            <person name="Lee V."/>
            <person name="Wang Y."/>
            <person name="Carvalho R."/>
            <person name="Voegtly L."/>
            <person name="Shi R."/>
            <person name="Duckworth R."/>
            <person name="Johnson A."/>
            <person name="Loviza R."/>
            <person name="Walstead R."/>
            <person name="Shah Z."/>
            <person name="Kiflezghi M."/>
            <person name="Wade K."/>
            <person name="Ball S.L."/>
            <person name="Bradley K.W."/>
            <person name="Asai D.J."/>
            <person name="Bowman C.A."/>
            <person name="Russell D.A."/>
            <person name="Pope W.H."/>
            <person name="Jacobs-Sera D."/>
            <person name="Hendrix R.W."/>
            <person name="Hatfull G.F."/>
        </authorList>
    </citation>
    <scope>NUCLEOTIDE SEQUENCE [LARGE SCALE GENOMIC DNA]</scope>
    <source>
        <strain evidence="1 2">DSM 27648</strain>
    </source>
</reference>
<organism evidence="1 2">
    <name type="scientific">Labilithrix luteola</name>
    <dbReference type="NCBI Taxonomy" id="1391654"/>
    <lineage>
        <taxon>Bacteria</taxon>
        <taxon>Pseudomonadati</taxon>
        <taxon>Myxococcota</taxon>
        <taxon>Polyangia</taxon>
        <taxon>Polyangiales</taxon>
        <taxon>Labilitrichaceae</taxon>
        <taxon>Labilithrix</taxon>
    </lineage>
</organism>